<evidence type="ECO:0000256" key="3">
    <source>
        <dbReference type="ARBA" id="ARBA00022525"/>
    </source>
</evidence>
<protein>
    <recommendedName>
        <fullName evidence="6">Elicitin</fullName>
    </recommendedName>
</protein>
<proteinExistence type="inferred from homology"/>
<dbReference type="Proteomes" id="UP000011713">
    <property type="component" value="Unassembled WGS sequence"/>
</dbReference>
<dbReference type="eggNOG" id="ENOG502SB82">
    <property type="taxonomic scope" value="Eukaryota"/>
</dbReference>
<sequence length="181" mass="19285">MNTHFAIAAIALAVATSVNGQGDCSPEVTKAAYTSMSSLLKRAELMSCGDRSHYNFMTAEQPANHEQELAMCGVAECHTLIAEVKELNPPDCVISIPGRFPINIKAMADAFEGKCKSPNPARSAIEEPTESAMLTAAAPSPDVSEETDVIQQDNDFTEKNTTAYTPGKALDSVCGNTIVSW</sequence>
<dbReference type="GO" id="GO:0052040">
    <property type="term" value="P:symbiont-mediated perturbation of host programmed cell death"/>
    <property type="evidence" value="ECO:0007669"/>
    <property type="project" value="UniProtKB-UniRule"/>
</dbReference>
<dbReference type="EnsemblProtists" id="HpaT806975">
    <property type="protein sequence ID" value="HpaP806975"/>
    <property type="gene ID" value="HpaG806975"/>
</dbReference>
<reference evidence="9" key="1">
    <citation type="journal article" date="2010" name="Science">
        <title>Signatures of adaptation to obligate biotrophy in the Hyaloperonospora arabidopsidis genome.</title>
        <authorList>
            <person name="Baxter L."/>
            <person name="Tripathy S."/>
            <person name="Ishaque N."/>
            <person name="Boot N."/>
            <person name="Cabral A."/>
            <person name="Kemen E."/>
            <person name="Thines M."/>
            <person name="Ah-Fong A."/>
            <person name="Anderson R."/>
            <person name="Badejoko W."/>
            <person name="Bittner-Eddy P."/>
            <person name="Boore J.L."/>
            <person name="Chibucos M.C."/>
            <person name="Coates M."/>
            <person name="Dehal P."/>
            <person name="Delehaunty K."/>
            <person name="Dong S."/>
            <person name="Downton P."/>
            <person name="Dumas B."/>
            <person name="Fabro G."/>
            <person name="Fronick C."/>
            <person name="Fuerstenberg S.I."/>
            <person name="Fulton L."/>
            <person name="Gaulin E."/>
            <person name="Govers F."/>
            <person name="Hughes L."/>
            <person name="Humphray S."/>
            <person name="Jiang R.H."/>
            <person name="Judelson H."/>
            <person name="Kamoun S."/>
            <person name="Kyung K."/>
            <person name="Meijer H."/>
            <person name="Minx P."/>
            <person name="Morris P."/>
            <person name="Nelson J."/>
            <person name="Phuntumart V."/>
            <person name="Qutob D."/>
            <person name="Rehmany A."/>
            <person name="Rougon-Cardoso A."/>
            <person name="Ryden P."/>
            <person name="Torto-Alalibo T."/>
            <person name="Studholme D."/>
            <person name="Wang Y."/>
            <person name="Win J."/>
            <person name="Wood J."/>
            <person name="Clifton S.W."/>
            <person name="Rogers J."/>
            <person name="Van den Ackerveken G."/>
            <person name="Jones J.D."/>
            <person name="McDowell J.M."/>
            <person name="Beynon J."/>
            <person name="Tyler B.M."/>
        </authorList>
    </citation>
    <scope>NUCLEOTIDE SEQUENCE [LARGE SCALE GENOMIC DNA]</scope>
    <source>
        <strain evidence="9">Emoy2</strain>
    </source>
</reference>
<evidence type="ECO:0000256" key="6">
    <source>
        <dbReference type="RuleBase" id="RU368111"/>
    </source>
</evidence>
<dbReference type="InterPro" id="IPR002200">
    <property type="entry name" value="Elicitin"/>
</dbReference>
<dbReference type="VEuPathDB" id="FungiDB:HpaG806975"/>
<feature type="signal peptide" evidence="7">
    <location>
        <begin position="1"/>
        <end position="20"/>
    </location>
</feature>
<keyword evidence="9" id="KW-1185">Reference proteome</keyword>
<evidence type="ECO:0000313" key="9">
    <source>
        <dbReference type="Proteomes" id="UP000011713"/>
    </source>
</evidence>
<accession>M4BKP2</accession>
<dbReference type="SUPFAM" id="SSF48647">
    <property type="entry name" value="Fungal elicitin"/>
    <property type="match status" value="1"/>
</dbReference>
<dbReference type="AlphaFoldDB" id="M4BKP2"/>
<comment type="similarity">
    <text evidence="2 6">Belongs to the elicitin family.</text>
</comment>
<comment type="subcellular location">
    <subcellularLocation>
        <location evidence="1 6">Secreted</location>
    </subcellularLocation>
</comment>
<comment type="function">
    <text evidence="6">Induces local and distal defense responses (incompatible hypersensitive reaction) in plants from the solanaceae and cruciferae families. Elicits leaf necrosis and causes the accumulation of pathogenesis-related proteins. Might interact with the lipidic molecules of the plasma membrane.</text>
</comment>
<dbReference type="InParanoid" id="M4BKP2"/>
<dbReference type="Gene3D" id="1.10.239.10">
    <property type="entry name" value="Elicitin domain"/>
    <property type="match status" value="1"/>
</dbReference>
<dbReference type="SMART" id="SM01187">
    <property type="entry name" value="Elicitin"/>
    <property type="match status" value="1"/>
</dbReference>
<reference evidence="8" key="2">
    <citation type="submission" date="2015-06" db="UniProtKB">
        <authorList>
            <consortium name="EnsemblProtists"/>
        </authorList>
    </citation>
    <scope>IDENTIFICATION</scope>
    <source>
        <strain evidence="8">Emoy2</strain>
    </source>
</reference>
<keyword evidence="4 6" id="KW-0928">Hypersensitive response elicitation</keyword>
<keyword evidence="3 6" id="KW-0964">Secreted</keyword>
<keyword evidence="7" id="KW-0732">Signal</keyword>
<dbReference type="PRINTS" id="PR00948">
    <property type="entry name" value="ELICITIN"/>
</dbReference>
<dbReference type="GO" id="GO:0005576">
    <property type="term" value="C:extracellular region"/>
    <property type="evidence" value="ECO:0007669"/>
    <property type="project" value="UniProtKB-SubCell"/>
</dbReference>
<evidence type="ECO:0000313" key="8">
    <source>
        <dbReference type="EnsemblProtists" id="HpaP806975"/>
    </source>
</evidence>
<evidence type="ECO:0000256" key="4">
    <source>
        <dbReference type="ARBA" id="ARBA00022978"/>
    </source>
</evidence>
<keyword evidence="5 6" id="KW-1015">Disulfide bond</keyword>
<evidence type="ECO:0000256" key="7">
    <source>
        <dbReference type="SAM" id="SignalP"/>
    </source>
</evidence>
<evidence type="ECO:0000256" key="2">
    <source>
        <dbReference type="ARBA" id="ARBA00009544"/>
    </source>
</evidence>
<dbReference type="EMBL" id="JH598357">
    <property type="status" value="NOT_ANNOTATED_CDS"/>
    <property type="molecule type" value="Genomic_DNA"/>
</dbReference>
<dbReference type="InterPro" id="IPR036470">
    <property type="entry name" value="Elicitin_sf"/>
</dbReference>
<dbReference type="OMA" id="NFEPGCT"/>
<evidence type="ECO:0000256" key="1">
    <source>
        <dbReference type="ARBA" id="ARBA00004613"/>
    </source>
</evidence>
<feature type="chain" id="PRO_5004049162" description="Elicitin" evidence="7">
    <location>
        <begin position="21"/>
        <end position="181"/>
    </location>
</feature>
<evidence type="ECO:0000256" key="5">
    <source>
        <dbReference type="ARBA" id="ARBA00023157"/>
    </source>
</evidence>
<dbReference type="HOGENOM" id="CLU_087770_1_1_1"/>
<dbReference type="Pfam" id="PF00964">
    <property type="entry name" value="Elicitin"/>
    <property type="match status" value="1"/>
</dbReference>
<name>M4BKP2_HYAAE</name>
<organism evidence="8 9">
    <name type="scientific">Hyaloperonospora arabidopsidis (strain Emoy2)</name>
    <name type="common">Downy mildew agent</name>
    <name type="synonym">Peronospora arabidopsidis</name>
    <dbReference type="NCBI Taxonomy" id="559515"/>
    <lineage>
        <taxon>Eukaryota</taxon>
        <taxon>Sar</taxon>
        <taxon>Stramenopiles</taxon>
        <taxon>Oomycota</taxon>
        <taxon>Peronosporomycetes</taxon>
        <taxon>Peronosporales</taxon>
        <taxon>Peronosporaceae</taxon>
        <taxon>Hyaloperonospora</taxon>
    </lineage>
</organism>